<dbReference type="GeneID" id="25788469"/>
<feature type="non-terminal residue" evidence="2">
    <location>
        <position position="1"/>
    </location>
</feature>
<dbReference type="PANTHER" id="PTHR35186">
    <property type="entry name" value="ANK_REP_REGION DOMAIN-CONTAINING PROTEIN"/>
    <property type="match status" value="1"/>
</dbReference>
<name>G9N7A9_HYPVG</name>
<dbReference type="Pfam" id="PF24476">
    <property type="entry name" value="DUF7580"/>
    <property type="match status" value="1"/>
</dbReference>
<dbReference type="OMA" id="AESSHIM"/>
<dbReference type="InterPro" id="IPR056002">
    <property type="entry name" value="DUF7580"/>
</dbReference>
<dbReference type="STRING" id="413071.G9N7A9"/>
<evidence type="ECO:0000259" key="1">
    <source>
        <dbReference type="Pfam" id="PF24476"/>
    </source>
</evidence>
<accession>G9N7A9</accession>
<evidence type="ECO:0000313" key="2">
    <source>
        <dbReference type="EMBL" id="EHK17606.1"/>
    </source>
</evidence>
<dbReference type="RefSeq" id="XP_013951806.1">
    <property type="nucleotide sequence ID" value="XM_014096331.1"/>
</dbReference>
<dbReference type="AlphaFoldDB" id="G9N7A9"/>
<feature type="domain" description="DUF7580" evidence="1">
    <location>
        <begin position="18"/>
        <end position="230"/>
    </location>
</feature>
<protein>
    <recommendedName>
        <fullName evidence="1">DUF7580 domain-containing protein</fullName>
    </recommendedName>
</protein>
<dbReference type="PANTHER" id="PTHR35186:SF4">
    <property type="entry name" value="PRION-INHIBITION AND PROPAGATION HELO DOMAIN-CONTAINING PROTEIN"/>
    <property type="match status" value="1"/>
</dbReference>
<dbReference type="VEuPathDB" id="FungiDB:TRIVIDRAFT_160054"/>
<dbReference type="OrthoDB" id="3565018at2759"/>
<evidence type="ECO:0000313" key="3">
    <source>
        <dbReference type="Proteomes" id="UP000007115"/>
    </source>
</evidence>
<comment type="caution">
    <text evidence="2">The sequence shown here is derived from an EMBL/GenBank/DDBJ whole genome shotgun (WGS) entry which is preliminary data.</text>
</comment>
<proteinExistence type="predicted"/>
<gene>
    <name evidence="2" type="ORF">TRIVIDRAFT_160054</name>
</gene>
<keyword evidence="3" id="KW-1185">Reference proteome</keyword>
<dbReference type="EMBL" id="ABDF02000088">
    <property type="protein sequence ID" value="EHK17606.1"/>
    <property type="molecule type" value="Genomic_DNA"/>
</dbReference>
<reference evidence="2 3" key="1">
    <citation type="journal article" date="2011" name="Genome Biol.">
        <title>Comparative genome sequence analysis underscores mycoparasitism as the ancestral life style of Trichoderma.</title>
        <authorList>
            <person name="Kubicek C.P."/>
            <person name="Herrera-Estrella A."/>
            <person name="Seidl-Seiboth V."/>
            <person name="Martinez D.A."/>
            <person name="Druzhinina I.S."/>
            <person name="Thon M."/>
            <person name="Zeilinger S."/>
            <person name="Casas-Flores S."/>
            <person name="Horwitz B.A."/>
            <person name="Mukherjee P.K."/>
            <person name="Mukherjee M."/>
            <person name="Kredics L."/>
            <person name="Alcaraz L.D."/>
            <person name="Aerts A."/>
            <person name="Antal Z."/>
            <person name="Atanasova L."/>
            <person name="Cervantes-Badillo M.G."/>
            <person name="Challacombe J."/>
            <person name="Chertkov O."/>
            <person name="McCluskey K."/>
            <person name="Coulpier F."/>
            <person name="Deshpande N."/>
            <person name="von Doehren H."/>
            <person name="Ebbole D.J."/>
            <person name="Esquivel-Naranjo E.U."/>
            <person name="Fekete E."/>
            <person name="Flipphi M."/>
            <person name="Glaser F."/>
            <person name="Gomez-Rodriguez E.Y."/>
            <person name="Gruber S."/>
            <person name="Han C."/>
            <person name="Henrissat B."/>
            <person name="Hermosa R."/>
            <person name="Hernandez-Onate M."/>
            <person name="Karaffa L."/>
            <person name="Kosti I."/>
            <person name="Le Crom S."/>
            <person name="Lindquist E."/>
            <person name="Lucas S."/>
            <person name="Luebeck M."/>
            <person name="Luebeck P.S."/>
            <person name="Margeot A."/>
            <person name="Metz B."/>
            <person name="Misra M."/>
            <person name="Nevalainen H."/>
            <person name="Omann M."/>
            <person name="Packer N."/>
            <person name="Perrone G."/>
            <person name="Uresti-Rivera E.E."/>
            <person name="Salamov A."/>
            <person name="Schmoll M."/>
            <person name="Seiboth B."/>
            <person name="Shapiro H."/>
            <person name="Sukno S."/>
            <person name="Tamayo-Ramos J.A."/>
            <person name="Tisch D."/>
            <person name="Wiest A."/>
            <person name="Wilkinson H.H."/>
            <person name="Zhang M."/>
            <person name="Coutinho P.M."/>
            <person name="Kenerley C.M."/>
            <person name="Monte E."/>
            <person name="Baker S.E."/>
            <person name="Grigoriev I.V."/>
        </authorList>
    </citation>
    <scope>NUCLEOTIDE SEQUENCE [LARGE SCALE GENOMIC DNA]</scope>
    <source>
        <strain evidence="3">Gv29-8 / FGSC 10586</strain>
    </source>
</reference>
<organism evidence="2 3">
    <name type="scientific">Hypocrea virens (strain Gv29-8 / FGSC 10586)</name>
    <name type="common">Gliocladium virens</name>
    <name type="synonym">Trichoderma virens</name>
    <dbReference type="NCBI Taxonomy" id="413071"/>
    <lineage>
        <taxon>Eukaryota</taxon>
        <taxon>Fungi</taxon>
        <taxon>Dikarya</taxon>
        <taxon>Ascomycota</taxon>
        <taxon>Pezizomycotina</taxon>
        <taxon>Sordariomycetes</taxon>
        <taxon>Hypocreomycetidae</taxon>
        <taxon>Hypocreales</taxon>
        <taxon>Hypocreaceae</taxon>
        <taxon>Trichoderma</taxon>
    </lineage>
</organism>
<dbReference type="HOGENOM" id="CLU_096693_0_0_1"/>
<dbReference type="eggNOG" id="ENOG502SJ7D">
    <property type="taxonomic scope" value="Eukaryota"/>
</dbReference>
<sequence>PSITITEVVVNQGLGTHQPISNLCEDLKQSDGSCCGYLTMDEEESRYFVYTISSQCRNSLTSISLDHILRGDVSPSPTRRQRYAISLVLASSFLQLLETPWLTSSFRREDITFFSDPNKTNVFLLDQPHIGRVLAATSSMDGVAVSLAQSLDQFGILLLELCFGKLLADQPLRKQWRTGETEEEQARFDAMAARDWQCEVIEEAGPDYSEAVAWCLGGNRSTPPERWRQDMLRKVVLPLQRCQEYFMNSRMV</sequence>
<dbReference type="Proteomes" id="UP000007115">
    <property type="component" value="Unassembled WGS sequence"/>
</dbReference>
<dbReference type="InParanoid" id="G9N7A9"/>